<name>A0A917BRL0_9HYPH</name>
<comment type="caution">
    <text evidence="2">The sequence shown here is derived from an EMBL/GenBank/DDBJ whole genome shotgun (WGS) entry which is preliminary data.</text>
</comment>
<evidence type="ECO:0000313" key="3">
    <source>
        <dbReference type="Proteomes" id="UP000606044"/>
    </source>
</evidence>
<dbReference type="RefSeq" id="WP_188576116.1">
    <property type="nucleotide sequence ID" value="NZ_BMCT01000001.1"/>
</dbReference>
<dbReference type="Pfam" id="PF14316">
    <property type="entry name" value="DUF4381"/>
    <property type="match status" value="1"/>
</dbReference>
<protein>
    <recommendedName>
        <fullName evidence="4">DUF4381 domain-containing protein</fullName>
    </recommendedName>
</protein>
<organism evidence="2 3">
    <name type="scientific">Azorhizobium oxalatiphilum</name>
    <dbReference type="NCBI Taxonomy" id="980631"/>
    <lineage>
        <taxon>Bacteria</taxon>
        <taxon>Pseudomonadati</taxon>
        <taxon>Pseudomonadota</taxon>
        <taxon>Alphaproteobacteria</taxon>
        <taxon>Hyphomicrobiales</taxon>
        <taxon>Xanthobacteraceae</taxon>
        <taxon>Azorhizobium</taxon>
    </lineage>
</organism>
<dbReference type="AlphaFoldDB" id="A0A917BRL0"/>
<gene>
    <name evidence="2" type="ORF">GCM10007301_11090</name>
</gene>
<dbReference type="Proteomes" id="UP000606044">
    <property type="component" value="Unassembled WGS sequence"/>
</dbReference>
<evidence type="ECO:0000256" key="1">
    <source>
        <dbReference type="SAM" id="Phobius"/>
    </source>
</evidence>
<keyword evidence="1" id="KW-1133">Transmembrane helix</keyword>
<proteinExistence type="predicted"/>
<keyword evidence="3" id="KW-1185">Reference proteome</keyword>
<reference evidence="2" key="1">
    <citation type="journal article" date="2014" name="Int. J. Syst. Evol. Microbiol.">
        <title>Complete genome sequence of Corynebacterium casei LMG S-19264T (=DSM 44701T), isolated from a smear-ripened cheese.</title>
        <authorList>
            <consortium name="US DOE Joint Genome Institute (JGI-PGF)"/>
            <person name="Walter F."/>
            <person name="Albersmeier A."/>
            <person name="Kalinowski J."/>
            <person name="Ruckert C."/>
        </authorList>
    </citation>
    <scope>NUCLEOTIDE SEQUENCE</scope>
    <source>
        <strain evidence="2">CCM 7897</strain>
    </source>
</reference>
<feature type="transmembrane region" description="Helical" evidence="1">
    <location>
        <begin position="48"/>
        <end position="67"/>
    </location>
</feature>
<dbReference type="InterPro" id="IPR025489">
    <property type="entry name" value="DUF4381"/>
</dbReference>
<evidence type="ECO:0000313" key="2">
    <source>
        <dbReference type="EMBL" id="GGF53422.1"/>
    </source>
</evidence>
<evidence type="ECO:0008006" key="4">
    <source>
        <dbReference type="Google" id="ProtNLM"/>
    </source>
</evidence>
<sequence length="178" mass="19281">MTDTPAPDSVPTNAPGLRLDPGAGDPLLALRDIHLPQAVSFWPPAPGWWGLLAIILLAALLAAILEWRRRQTLAYRAMRELEAIAKDTARYQDSRAVGAAAALLVRRILVTRAHSPAAAVLTGDDWQSFLGKGKAGLPDDISRFLAAAPYLPPTAPAARAMERDRLVRALKRWIRGNA</sequence>
<keyword evidence="1" id="KW-0812">Transmembrane</keyword>
<accession>A0A917BRL0</accession>
<reference evidence="2" key="2">
    <citation type="submission" date="2020-09" db="EMBL/GenBank/DDBJ databases">
        <authorList>
            <person name="Sun Q."/>
            <person name="Sedlacek I."/>
        </authorList>
    </citation>
    <scope>NUCLEOTIDE SEQUENCE</scope>
    <source>
        <strain evidence="2">CCM 7897</strain>
    </source>
</reference>
<dbReference type="EMBL" id="BMCT01000001">
    <property type="protein sequence ID" value="GGF53422.1"/>
    <property type="molecule type" value="Genomic_DNA"/>
</dbReference>
<keyword evidence="1" id="KW-0472">Membrane</keyword>